<feature type="domain" description="RRM" evidence="8">
    <location>
        <begin position="259"/>
        <end position="344"/>
    </location>
</feature>
<feature type="region of interest" description="Disordered" evidence="7">
    <location>
        <begin position="344"/>
        <end position="368"/>
    </location>
</feature>
<keyword evidence="2" id="KW-0507">mRNA processing</keyword>
<dbReference type="PROSITE" id="PS50102">
    <property type="entry name" value="RRM"/>
    <property type="match status" value="2"/>
</dbReference>
<dbReference type="FunFam" id="3.30.70.330:FF:000105">
    <property type="entry name" value="HIV Tat-specific factor 1 homolog"/>
    <property type="match status" value="1"/>
</dbReference>
<comment type="similarity">
    <text evidence="1">Belongs to the HTATSF1 family.</text>
</comment>
<evidence type="ECO:0000313" key="10">
    <source>
        <dbReference type="Proteomes" id="UP000799767"/>
    </source>
</evidence>
<dbReference type="PANTHER" id="PTHR15608:SF0">
    <property type="entry name" value="HIV TAT-SPECIFIC FACTOR 1"/>
    <property type="match status" value="1"/>
</dbReference>
<dbReference type="Gene3D" id="3.30.70.330">
    <property type="match status" value="2"/>
</dbReference>
<dbReference type="AlphaFoldDB" id="A0A6A6Q4R0"/>
<feature type="region of interest" description="Disordered" evidence="7">
    <location>
        <begin position="64"/>
        <end position="109"/>
    </location>
</feature>
<dbReference type="CDD" id="cd12281">
    <property type="entry name" value="RRM1_TatSF1_like"/>
    <property type="match status" value="1"/>
</dbReference>
<dbReference type="RefSeq" id="XP_033593515.1">
    <property type="nucleotide sequence ID" value="XM_033735195.1"/>
</dbReference>
<dbReference type="InterPro" id="IPR000504">
    <property type="entry name" value="RRM_dom"/>
</dbReference>
<evidence type="ECO:0000256" key="6">
    <source>
        <dbReference type="PROSITE-ProRule" id="PRU00176"/>
    </source>
</evidence>
<dbReference type="GO" id="GO:0005686">
    <property type="term" value="C:U2 snRNP"/>
    <property type="evidence" value="ECO:0007669"/>
    <property type="project" value="TreeGrafter"/>
</dbReference>
<keyword evidence="3" id="KW-0677">Repeat</keyword>
<dbReference type="EMBL" id="MU001632">
    <property type="protein sequence ID" value="KAF2486946.1"/>
    <property type="molecule type" value="Genomic_DNA"/>
</dbReference>
<dbReference type="FunFam" id="3.30.70.330:FF:000329">
    <property type="entry name" value="splicing factor U2AF-associated protein 2"/>
    <property type="match status" value="1"/>
</dbReference>
<evidence type="ECO:0000259" key="8">
    <source>
        <dbReference type="PROSITE" id="PS50102"/>
    </source>
</evidence>
<dbReference type="InterPro" id="IPR034392">
    <property type="entry name" value="TatSF1-like_RRM1"/>
</dbReference>
<sequence>MAERAPFPTEIDDFDADERVSFDRLTDTYKLEDERGEEWEWLTKPGKWVPVTDEAEVARQQEAYKVAGVDENEPAMDPRKRKAAGDAGEGASNGHAKKQKPDKPPRNNAIYITSLPDDVTVDELHDVFSKFGVIAESADSNKPRIKLYQDENGHFKGDALIVYFRPESVQLAIDMLDETDFRLGEKMVTGPMRVQQADQSFKEQKQQPLATDQAKTKGTNANRDRQKIIKKNQEMANRLAEWDDDDPSTIPDTSSRWDKVVVLKNMFTLHQLDEEPEALLDIKQDVREECEKFGEVTSVTLYDKEHAGIVTVRFANAVAAEACVKVFEGRNFGGRRIGASISDGRTRYKKSKKTDNDEEDEEARLENFSKFIEGDGA</sequence>
<dbReference type="Pfam" id="PF00076">
    <property type="entry name" value="RRM_1"/>
    <property type="match status" value="2"/>
</dbReference>
<proteinExistence type="inferred from homology"/>
<evidence type="ECO:0000256" key="5">
    <source>
        <dbReference type="ARBA" id="ARBA00023187"/>
    </source>
</evidence>
<dbReference type="InterPro" id="IPR034393">
    <property type="entry name" value="TatSF1-like"/>
</dbReference>
<dbReference type="SUPFAM" id="SSF54928">
    <property type="entry name" value="RNA-binding domain, RBD"/>
    <property type="match status" value="2"/>
</dbReference>
<feature type="domain" description="RRM" evidence="8">
    <location>
        <begin position="108"/>
        <end position="199"/>
    </location>
</feature>
<keyword evidence="5" id="KW-0508">mRNA splicing</keyword>
<reference evidence="9" key="1">
    <citation type="journal article" date="2020" name="Stud. Mycol.">
        <title>101 Dothideomycetes genomes: a test case for predicting lifestyles and emergence of pathogens.</title>
        <authorList>
            <person name="Haridas S."/>
            <person name="Albert R."/>
            <person name="Binder M."/>
            <person name="Bloem J."/>
            <person name="Labutti K."/>
            <person name="Salamov A."/>
            <person name="Andreopoulos B."/>
            <person name="Baker S."/>
            <person name="Barry K."/>
            <person name="Bills G."/>
            <person name="Bluhm B."/>
            <person name="Cannon C."/>
            <person name="Castanera R."/>
            <person name="Culley D."/>
            <person name="Daum C."/>
            <person name="Ezra D."/>
            <person name="Gonzalez J."/>
            <person name="Henrissat B."/>
            <person name="Kuo A."/>
            <person name="Liang C."/>
            <person name="Lipzen A."/>
            <person name="Lutzoni F."/>
            <person name="Magnuson J."/>
            <person name="Mondo S."/>
            <person name="Nolan M."/>
            <person name="Ohm R."/>
            <person name="Pangilinan J."/>
            <person name="Park H.-J."/>
            <person name="Ramirez L."/>
            <person name="Alfaro M."/>
            <person name="Sun H."/>
            <person name="Tritt A."/>
            <person name="Yoshinaga Y."/>
            <person name="Zwiers L.-H."/>
            <person name="Turgeon B."/>
            <person name="Goodwin S."/>
            <person name="Spatafora J."/>
            <person name="Crous P."/>
            <person name="Grigoriev I."/>
        </authorList>
    </citation>
    <scope>NUCLEOTIDE SEQUENCE</scope>
    <source>
        <strain evidence="9">CBS 113389</strain>
    </source>
</reference>
<evidence type="ECO:0000256" key="2">
    <source>
        <dbReference type="ARBA" id="ARBA00022664"/>
    </source>
</evidence>
<dbReference type="GO" id="GO:0005684">
    <property type="term" value="C:U2-type spliceosomal complex"/>
    <property type="evidence" value="ECO:0007669"/>
    <property type="project" value="TreeGrafter"/>
</dbReference>
<dbReference type="InterPro" id="IPR012677">
    <property type="entry name" value="Nucleotide-bd_a/b_plait_sf"/>
</dbReference>
<evidence type="ECO:0000256" key="3">
    <source>
        <dbReference type="ARBA" id="ARBA00022737"/>
    </source>
</evidence>
<evidence type="ECO:0000256" key="4">
    <source>
        <dbReference type="ARBA" id="ARBA00022884"/>
    </source>
</evidence>
<keyword evidence="10" id="KW-1185">Reference proteome</keyword>
<keyword evidence="4 6" id="KW-0694">RNA-binding</keyword>
<dbReference type="SMART" id="SM00360">
    <property type="entry name" value="RRM"/>
    <property type="match status" value="2"/>
</dbReference>
<dbReference type="Proteomes" id="UP000799767">
    <property type="component" value="Unassembled WGS sequence"/>
</dbReference>
<dbReference type="PANTHER" id="PTHR15608">
    <property type="entry name" value="SPLICING FACTOR U2AF-ASSOCIATED PROTEIN 2"/>
    <property type="match status" value="1"/>
</dbReference>
<dbReference type="GO" id="GO:0000398">
    <property type="term" value="P:mRNA splicing, via spliceosome"/>
    <property type="evidence" value="ECO:0007669"/>
    <property type="project" value="InterPro"/>
</dbReference>
<dbReference type="GO" id="GO:0003723">
    <property type="term" value="F:RNA binding"/>
    <property type="evidence" value="ECO:0007669"/>
    <property type="project" value="UniProtKB-UniRule"/>
</dbReference>
<protein>
    <recommendedName>
        <fullName evidence="8">RRM domain-containing protein</fullName>
    </recommendedName>
</protein>
<organism evidence="9 10">
    <name type="scientific">Neohortaea acidophila</name>
    <dbReference type="NCBI Taxonomy" id="245834"/>
    <lineage>
        <taxon>Eukaryota</taxon>
        <taxon>Fungi</taxon>
        <taxon>Dikarya</taxon>
        <taxon>Ascomycota</taxon>
        <taxon>Pezizomycotina</taxon>
        <taxon>Dothideomycetes</taxon>
        <taxon>Dothideomycetidae</taxon>
        <taxon>Mycosphaerellales</taxon>
        <taxon>Teratosphaeriaceae</taxon>
        <taxon>Neohortaea</taxon>
    </lineage>
</organism>
<evidence type="ECO:0000256" key="1">
    <source>
        <dbReference type="ARBA" id="ARBA00007747"/>
    </source>
</evidence>
<name>A0A6A6Q4R0_9PEZI</name>
<feature type="region of interest" description="Disordered" evidence="7">
    <location>
        <begin position="201"/>
        <end position="222"/>
    </location>
</feature>
<dbReference type="OrthoDB" id="10258585at2759"/>
<dbReference type="GeneID" id="54476197"/>
<accession>A0A6A6Q4R0</accession>
<evidence type="ECO:0000313" key="9">
    <source>
        <dbReference type="EMBL" id="KAF2486946.1"/>
    </source>
</evidence>
<dbReference type="InterPro" id="IPR035979">
    <property type="entry name" value="RBD_domain_sf"/>
</dbReference>
<gene>
    <name evidence="9" type="ORF">BDY17DRAFT_308292</name>
</gene>
<evidence type="ECO:0000256" key="7">
    <source>
        <dbReference type="SAM" id="MobiDB-lite"/>
    </source>
</evidence>